<name>A0ABD2W3A6_9HYME</name>
<evidence type="ECO:0000313" key="2">
    <source>
        <dbReference type="EMBL" id="KAL3387256.1"/>
    </source>
</evidence>
<feature type="compositionally biased region" description="Basic and acidic residues" evidence="1">
    <location>
        <begin position="195"/>
        <end position="210"/>
    </location>
</feature>
<keyword evidence="3" id="KW-1185">Reference proteome</keyword>
<evidence type="ECO:0000256" key="1">
    <source>
        <dbReference type="SAM" id="MobiDB-lite"/>
    </source>
</evidence>
<reference evidence="2 3" key="1">
    <citation type="journal article" date="2024" name="bioRxiv">
        <title>A reference genome for Trichogramma kaykai: A tiny desert-dwelling parasitoid wasp with competing sex-ratio distorters.</title>
        <authorList>
            <person name="Culotta J."/>
            <person name="Lindsey A.R."/>
        </authorList>
    </citation>
    <scope>NUCLEOTIDE SEQUENCE [LARGE SCALE GENOMIC DNA]</scope>
    <source>
        <strain evidence="2 3">KSX58</strain>
    </source>
</reference>
<evidence type="ECO:0000313" key="3">
    <source>
        <dbReference type="Proteomes" id="UP001627154"/>
    </source>
</evidence>
<proteinExistence type="predicted"/>
<protein>
    <recommendedName>
        <fullName evidence="4">Ubiquitin-like domain-containing protein</fullName>
    </recommendedName>
</protein>
<comment type="caution">
    <text evidence="2">The sequence shown here is derived from an EMBL/GenBank/DDBJ whole genome shotgun (WGS) entry which is preliminary data.</text>
</comment>
<dbReference type="AlphaFoldDB" id="A0ABD2W3A6"/>
<sequence>MCNLKTIKCSECKFLYHELQKNIWIFRIITIMKTKMILKYHLAVLNFFIRLTNTSWFLYGLDLQSINLDKIGIASDLRNFFESYSNPKKHINGQKIDQYPQVLQINVDAYRMGRLYTIEHPGKSRVMIKADSIEGIKSAAIEKFKLSGEKSYKLLLMPDHIEMDDDEILFEYTMQQGNTAIVFRVVDAEFNIENNSEKENDAKENNKNDENALVPMVPNNGDVRNELVPRVRDNEGTQNPPIVSVKEGIWDKIPGDILNDLNAGRNLRDGDRNVVLCLVRDYMYYVGTSKQTFGNGYEDTFDSLYNKVMYKKWSDEKEKKGTRNSNESSDSEEEQVIKKKQKITKFDVYGCEEYAPPLPEAETLDTQETTRLQLLDQYKLENTENVDEMMMKCYPTIRMKLNEKLDLLDIEKDWLFLQTPEFFLQHCNRLLGKNVVNTWTTSLQKKCSGINDFMRQCKNDKLLHKILSNAGESSDDSDISPYPFLEVQGDSLYDELAVSTVIIDGKYKIKTNDVVEGLLITFLAYYVYGIMYPPGLAKTLEFIQRLFMDINPTEGSKFQYKKKKNFNAGVRKLSNLLDEFTENFTLT</sequence>
<dbReference type="Proteomes" id="UP001627154">
    <property type="component" value="Unassembled WGS sequence"/>
</dbReference>
<accession>A0ABD2W3A6</accession>
<organism evidence="2 3">
    <name type="scientific">Trichogramma kaykai</name>
    <dbReference type="NCBI Taxonomy" id="54128"/>
    <lineage>
        <taxon>Eukaryota</taxon>
        <taxon>Metazoa</taxon>
        <taxon>Ecdysozoa</taxon>
        <taxon>Arthropoda</taxon>
        <taxon>Hexapoda</taxon>
        <taxon>Insecta</taxon>
        <taxon>Pterygota</taxon>
        <taxon>Neoptera</taxon>
        <taxon>Endopterygota</taxon>
        <taxon>Hymenoptera</taxon>
        <taxon>Apocrita</taxon>
        <taxon>Proctotrupomorpha</taxon>
        <taxon>Chalcidoidea</taxon>
        <taxon>Trichogrammatidae</taxon>
        <taxon>Trichogramma</taxon>
    </lineage>
</organism>
<evidence type="ECO:0008006" key="4">
    <source>
        <dbReference type="Google" id="ProtNLM"/>
    </source>
</evidence>
<dbReference type="Gene3D" id="3.10.20.10">
    <property type="match status" value="1"/>
</dbReference>
<gene>
    <name evidence="2" type="ORF">TKK_017228</name>
</gene>
<feature type="region of interest" description="Disordered" evidence="1">
    <location>
        <begin position="195"/>
        <end position="219"/>
    </location>
</feature>
<dbReference type="PANTHER" id="PTHR31025:SF22">
    <property type="entry name" value="IP13529P"/>
    <property type="match status" value="1"/>
</dbReference>
<feature type="region of interest" description="Disordered" evidence="1">
    <location>
        <begin position="316"/>
        <end position="335"/>
    </location>
</feature>
<dbReference type="EMBL" id="JBJJXI010000137">
    <property type="protein sequence ID" value="KAL3387256.1"/>
    <property type="molecule type" value="Genomic_DNA"/>
</dbReference>
<dbReference type="PANTHER" id="PTHR31025">
    <property type="entry name" value="SI:CH211-196P9.1-RELATED"/>
    <property type="match status" value="1"/>
</dbReference>